<keyword evidence="5" id="KW-0804">Transcription</keyword>
<keyword evidence="1" id="KW-0479">Metal-binding</keyword>
<evidence type="ECO:0000256" key="3">
    <source>
        <dbReference type="ARBA" id="ARBA00022833"/>
    </source>
</evidence>
<dbReference type="InterPro" id="IPR011011">
    <property type="entry name" value="Znf_FYVE_PHD"/>
</dbReference>
<dbReference type="GO" id="GO:0008270">
    <property type="term" value="F:zinc ion binding"/>
    <property type="evidence" value="ECO:0007669"/>
    <property type="project" value="UniProtKB-KW"/>
</dbReference>
<keyword evidence="7" id="KW-1185">Reference proteome</keyword>
<dbReference type="Pfam" id="PF25565">
    <property type="entry name" value="Ubiquitin_At1g33420"/>
    <property type="match status" value="1"/>
</dbReference>
<dbReference type="Pfam" id="PF25874">
    <property type="entry name" value="WHD_plant_repro"/>
    <property type="match status" value="1"/>
</dbReference>
<sequence>MAVMDVGRNAKRSRRSNKIPANLYRFSTFPAEEMRCGTSTLQPFRDGVTSFLASHARVTLPTSTLFSSLRTWQILLRHGDSTDGSDLSSSRLISVDVVEEDVTRSSRSVYCDHCRVVGWSSHPVCKKRYHFLIRSGGDSKSLNIGLEKACSMCGYTQNLSEGINCRWCSLALDTEDWVYSQLEDNTHLLHGVIHSNGYAHLLSLKGREGGSGFLTGRSIMDFWDRLCSSLSVRKASVMDVSRKYGMDYRLLHGVARGCSWYSEWGYELKSGSYALTREAYMSAVTTLSAMPLSEFMFQGRNPRTQLHSILGFYQSLSCSELVTVRDLFSFLLQLIRENQAKATTTTTSAVLCAWSRSDVERVQQTMVKILKAAGGQGAYWVKRWALKRSICKTGSPQLIDYCLKHFGGVLVDDGSRVVCSRCKPGSNDFEYRLEPVNNVHRLSNQDMNYASEEQIKCDLRYLYDTLLHPQTMVEFRSQATSDKMIDAATKILDCKHFIKDYSSSPVNPFAVYLWCHVELSDEANECPSPPPELLVFPLKATVSDLKTEVAKAFQEVYAMFKSFEVEELLGYSSMDDSITLKFLIGTNGVMRVKGRCSSKEGLLQYRMERGVENWEVDCKCGTKDDDGERMLACDLCGVWHHTRCAGIENADALPSKFHCFRCIELYSKKPKQSVNERGSSQVSLTGFCRGESAAMDSGSMGLIYL</sequence>
<evidence type="ECO:0000256" key="1">
    <source>
        <dbReference type="ARBA" id="ARBA00022723"/>
    </source>
</evidence>
<organism evidence="7 8">
    <name type="scientific">Raphanus sativus</name>
    <name type="common">Radish</name>
    <name type="synonym">Raphanus raphanistrum var. sativus</name>
    <dbReference type="NCBI Taxonomy" id="3726"/>
    <lineage>
        <taxon>Eukaryota</taxon>
        <taxon>Viridiplantae</taxon>
        <taxon>Streptophyta</taxon>
        <taxon>Embryophyta</taxon>
        <taxon>Tracheophyta</taxon>
        <taxon>Spermatophyta</taxon>
        <taxon>Magnoliopsida</taxon>
        <taxon>eudicotyledons</taxon>
        <taxon>Gunneridae</taxon>
        <taxon>Pentapetalae</taxon>
        <taxon>rosids</taxon>
        <taxon>malvids</taxon>
        <taxon>Brassicales</taxon>
        <taxon>Brassicaceae</taxon>
        <taxon>Brassiceae</taxon>
        <taxon>Raphanus</taxon>
    </lineage>
</organism>
<evidence type="ECO:0000313" key="8">
    <source>
        <dbReference type="RefSeq" id="XP_018492453.1"/>
    </source>
</evidence>
<reference evidence="8" key="2">
    <citation type="submission" date="2025-08" db="UniProtKB">
        <authorList>
            <consortium name="RefSeq"/>
        </authorList>
    </citation>
    <scope>IDENTIFICATION</scope>
    <source>
        <tissue evidence="8">Leaf</tissue>
    </source>
</reference>
<dbReference type="InterPro" id="IPR019787">
    <property type="entry name" value="Znf_PHD-finger"/>
</dbReference>
<evidence type="ECO:0000256" key="2">
    <source>
        <dbReference type="ARBA" id="ARBA00022771"/>
    </source>
</evidence>
<gene>
    <name evidence="8" type="primary">LOC108862723</name>
</gene>
<dbReference type="InterPro" id="IPR057765">
    <property type="entry name" value="MS1-like_ubiquitin"/>
</dbReference>
<keyword evidence="2" id="KW-0863">Zinc-finger</keyword>
<dbReference type="OrthoDB" id="436852at2759"/>
<name>A0A6J0P8S5_RAPSA</name>
<dbReference type="AlphaFoldDB" id="A0A6J0P8S5"/>
<evidence type="ECO:0000256" key="4">
    <source>
        <dbReference type="ARBA" id="ARBA00023015"/>
    </source>
</evidence>
<dbReference type="Gene3D" id="3.30.40.10">
    <property type="entry name" value="Zinc/RING finger domain, C3HC4 (zinc finger)"/>
    <property type="match status" value="1"/>
</dbReference>
<dbReference type="RefSeq" id="XP_018492453.1">
    <property type="nucleotide sequence ID" value="XM_018636951.2"/>
</dbReference>
<dbReference type="InterPro" id="IPR001965">
    <property type="entry name" value="Znf_PHD"/>
</dbReference>
<evidence type="ECO:0000313" key="7">
    <source>
        <dbReference type="Proteomes" id="UP000504610"/>
    </source>
</evidence>
<protein>
    <submittedName>
        <fullName evidence="8">PHD finger protein At1g33420</fullName>
    </submittedName>
</protein>
<dbReference type="Proteomes" id="UP000504610">
    <property type="component" value="Chromosome 5"/>
</dbReference>
<dbReference type="PANTHER" id="PTHR46201">
    <property type="entry name" value="PHD FINGER PROTEIN MALE MEIOCYTE DEATH 1-RELATED"/>
    <property type="match status" value="1"/>
</dbReference>
<dbReference type="InterPro" id="IPR059080">
    <property type="entry name" value="WHD_PTC1"/>
</dbReference>
<dbReference type="PROSITE" id="PS01359">
    <property type="entry name" value="ZF_PHD_1"/>
    <property type="match status" value="1"/>
</dbReference>
<dbReference type="SMART" id="SM00249">
    <property type="entry name" value="PHD"/>
    <property type="match status" value="1"/>
</dbReference>
<keyword evidence="4" id="KW-0805">Transcription regulation</keyword>
<dbReference type="KEGG" id="rsz:108862723"/>
<dbReference type="InterPro" id="IPR019786">
    <property type="entry name" value="Zinc_finger_PHD-type_CS"/>
</dbReference>
<proteinExistence type="predicted"/>
<dbReference type="GeneID" id="108862723"/>
<dbReference type="CDD" id="cd15556">
    <property type="entry name" value="PHD_MMD1_like"/>
    <property type="match status" value="1"/>
</dbReference>
<evidence type="ECO:0000256" key="5">
    <source>
        <dbReference type="ARBA" id="ARBA00023163"/>
    </source>
</evidence>
<keyword evidence="3" id="KW-0862">Zinc</keyword>
<evidence type="ECO:0000259" key="6">
    <source>
        <dbReference type="SMART" id="SM00249"/>
    </source>
</evidence>
<dbReference type="Pfam" id="PF00628">
    <property type="entry name" value="PHD"/>
    <property type="match status" value="1"/>
</dbReference>
<dbReference type="InterPro" id="IPR013083">
    <property type="entry name" value="Znf_RING/FYVE/PHD"/>
</dbReference>
<accession>A0A6J0P8S5</accession>
<dbReference type="InterPro" id="IPR058054">
    <property type="entry name" value="Znf_MS1-like"/>
</dbReference>
<dbReference type="SUPFAM" id="SSF57903">
    <property type="entry name" value="FYVE/PHD zinc finger"/>
    <property type="match status" value="1"/>
</dbReference>
<reference evidence="7" key="1">
    <citation type="journal article" date="2019" name="Database">
        <title>The radish genome database (RadishGD): an integrated information resource for radish genomics.</title>
        <authorList>
            <person name="Yu H.J."/>
            <person name="Baek S."/>
            <person name="Lee Y.J."/>
            <person name="Cho A."/>
            <person name="Mun J.H."/>
        </authorList>
    </citation>
    <scope>NUCLEOTIDE SEQUENCE [LARGE SCALE GENOMIC DNA]</scope>
    <source>
        <strain evidence="7">cv. WK10039</strain>
    </source>
</reference>
<feature type="domain" description="Zinc finger PHD-type" evidence="6">
    <location>
        <begin position="617"/>
        <end position="663"/>
    </location>
</feature>
<dbReference type="PANTHER" id="PTHR46201:SF6">
    <property type="entry name" value="PHD FINGER PLANT-LIKE PROTEIN"/>
    <property type="match status" value="1"/>
</dbReference>